<dbReference type="EMBL" id="JQNX01000003">
    <property type="protein sequence ID" value="KIE58620.1"/>
    <property type="molecule type" value="Genomic_DNA"/>
</dbReference>
<evidence type="ECO:0000313" key="4">
    <source>
        <dbReference type="Proteomes" id="UP000315925"/>
    </source>
</evidence>
<dbReference type="Proteomes" id="UP000031594">
    <property type="component" value="Unassembled WGS sequence"/>
</dbReference>
<evidence type="ECO:0000313" key="2">
    <source>
        <dbReference type="EMBL" id="QDQ41998.1"/>
    </source>
</evidence>
<accession>A0A0C1V4H2</accession>
<dbReference type="OrthoDB" id="9804622at2"/>
<dbReference type="GO" id="GO:0031250">
    <property type="term" value="C:anaerobic ribonucleoside-triphosphate reductase complex"/>
    <property type="evidence" value="ECO:0007669"/>
    <property type="project" value="TreeGrafter"/>
</dbReference>
<dbReference type="PANTHER" id="PTHR21075">
    <property type="entry name" value="ANAEROBIC RIBONUCLEOSIDE-TRIPHOSPHATE REDUCTASE"/>
    <property type="match status" value="1"/>
</dbReference>
<gene>
    <name evidence="1" type="ORF">A946_03990</name>
    <name evidence="2" type="ORF">kam1_753</name>
</gene>
<name>A0A0C1V4H2_9BACT</name>
<reference evidence="1 3" key="1">
    <citation type="submission" date="2014-08" db="EMBL/GenBank/DDBJ databases">
        <title>Methylacidiphilum kamchatkense strain Kam1 draft genome sequence.</title>
        <authorList>
            <person name="Birkeland N.-K."/>
            <person name="Erikstad H.A."/>
        </authorList>
    </citation>
    <scope>NUCLEOTIDE SEQUENCE [LARGE SCALE GENOMIC DNA]</scope>
    <source>
        <strain evidence="1 3">Kam1</strain>
    </source>
</reference>
<dbReference type="Gene3D" id="3.20.70.20">
    <property type="match status" value="1"/>
</dbReference>
<dbReference type="NCBIfam" id="TIGR02487">
    <property type="entry name" value="NrdD"/>
    <property type="match status" value="1"/>
</dbReference>
<dbReference type="NCBIfam" id="NF006126">
    <property type="entry name" value="PRK08270.1"/>
    <property type="match status" value="1"/>
</dbReference>
<dbReference type="RefSeq" id="WP_039721101.1">
    <property type="nucleotide sequence ID" value="NZ_CP037899.1"/>
</dbReference>
<dbReference type="GO" id="GO:0008998">
    <property type="term" value="F:ribonucleoside-triphosphate reductase (thioredoxin) activity"/>
    <property type="evidence" value="ECO:0007669"/>
    <property type="project" value="UniProtKB-EC"/>
</dbReference>
<dbReference type="Pfam" id="PF13597">
    <property type="entry name" value="NRDD"/>
    <property type="match status" value="1"/>
</dbReference>
<dbReference type="EMBL" id="CP037899">
    <property type="protein sequence ID" value="QDQ41998.1"/>
    <property type="molecule type" value="Genomic_DNA"/>
</dbReference>
<reference evidence="4" key="3">
    <citation type="submission" date="2019-03" db="EMBL/GenBank/DDBJ databases">
        <title>Complete genome of Methylacidiphilum kamchatkense Kam1.</title>
        <authorList>
            <person name="Kruse T."/>
            <person name="Murarilal Ratnadevi C."/>
            <person name="Erikstad H.-A."/>
            <person name="Birkeland N.-K."/>
        </authorList>
    </citation>
    <scope>NUCLEOTIDE SEQUENCE [LARGE SCALE GENOMIC DNA]</scope>
    <source>
        <strain evidence="4">kam1</strain>
    </source>
</reference>
<dbReference type="GO" id="GO:0009265">
    <property type="term" value="P:2'-deoxyribonucleotide biosynthetic process"/>
    <property type="evidence" value="ECO:0007669"/>
    <property type="project" value="TreeGrafter"/>
</dbReference>
<sequence length="611" mass="70201">MKQQPSPILSEEINLVDKYLSKEDWEVKENSNMTYSLQGLNFYISSKISKSYWLHKIYPHEVKEAFEQGDIHIHNLQVLGVYCMGWDLIDLLEKGFMGAEAKLESGPPLHLSSALNQIVNFFYTLQGEAAGAQALSNFDTLLSPYIRYDNLKEKDLRQQLQQFLFNLNVPTRVGFQAPFTNLTIDLRPPHFLQNEPVRIGGKTRRETYGEFQEEMDFFNRVFCEMFLEGDARGRVFTFPIPTYNISSEFPWDSKATQALWKMTAKYGIPYFANFINSELKVDEVRSMCCRLRLDLRQLARRGGGLFGSNPLTGSIGVITINLPRIGYLSKNESDFFSRLRDLMELAKKALEAKRKAIEGWMEKGLYPYSKFYLKGIYQRFGSYWANHFSTIGLVGMNEACLNFLGKSIADPEAKVFAIKVLDAMREILLSFQKETQNNYNLEATPAEATSYRLAQIDKRKYPQILVANEEAVKKGAAPFYTNSTQLPVNFTTDPFVALEHQEALQTRYTGGTVLHFFLGQKIDEPESIGSFVHTVCSKYKIPYFTLTPTFSICPEHGYLSGEQSHCPRCGKPCEVYSRVVGYLRPVDQWNPGKQEEFKLRKTYLLDESRWH</sequence>
<keyword evidence="2" id="KW-0560">Oxidoreductase</keyword>
<evidence type="ECO:0000313" key="3">
    <source>
        <dbReference type="Proteomes" id="UP000031594"/>
    </source>
</evidence>
<dbReference type="GO" id="GO:0006260">
    <property type="term" value="P:DNA replication"/>
    <property type="evidence" value="ECO:0007669"/>
    <property type="project" value="InterPro"/>
</dbReference>
<dbReference type="PANTHER" id="PTHR21075:SF0">
    <property type="entry name" value="ANAEROBIC RIBONUCLEOSIDE-TRIPHOSPHATE REDUCTASE"/>
    <property type="match status" value="1"/>
</dbReference>
<dbReference type="Proteomes" id="UP000315925">
    <property type="component" value="Chromosome"/>
</dbReference>
<dbReference type="CDD" id="cd01675">
    <property type="entry name" value="RNR_III"/>
    <property type="match status" value="1"/>
</dbReference>
<dbReference type="GO" id="GO:0004748">
    <property type="term" value="F:ribonucleoside-diphosphate reductase activity, thioredoxin disulfide as acceptor"/>
    <property type="evidence" value="ECO:0007669"/>
    <property type="project" value="TreeGrafter"/>
</dbReference>
<dbReference type="KEGG" id="mkc:kam1_753"/>
<reference evidence="2" key="2">
    <citation type="journal article" date="2019" name="BMC Genomics">
        <title>Complete genome sequence analysis of the thermoacidophilic verrucomicrobial methanotroph 'Candidatus Methylacidiphilum kamchatkense' strain Kam1 and comparison with its closest relatives.</title>
        <authorList>
            <person name="Kruse T."/>
            <person name="Ratnadevi C.M."/>
            <person name="Erikstad H.A."/>
            <person name="Birkeland N.K."/>
        </authorList>
    </citation>
    <scope>NUCLEOTIDE SEQUENCE</scope>
    <source>
        <strain evidence="2">Kam1</strain>
    </source>
</reference>
<dbReference type="SUPFAM" id="SSF51998">
    <property type="entry name" value="PFL-like glycyl radical enzymes"/>
    <property type="match status" value="1"/>
</dbReference>
<keyword evidence="3" id="KW-1185">Reference proteome</keyword>
<dbReference type="InterPro" id="IPR012833">
    <property type="entry name" value="NrdD"/>
</dbReference>
<organism evidence="2 4">
    <name type="scientific">Methylacidiphilum kamchatkense Kam1</name>
    <dbReference type="NCBI Taxonomy" id="1202785"/>
    <lineage>
        <taxon>Bacteria</taxon>
        <taxon>Pseudomonadati</taxon>
        <taxon>Verrucomicrobiota</taxon>
        <taxon>Methylacidiphilae</taxon>
        <taxon>Methylacidiphilales</taxon>
        <taxon>Methylacidiphilaceae</taxon>
        <taxon>Methylacidiphilum (ex Ratnadevi et al. 2023)</taxon>
    </lineage>
</organism>
<proteinExistence type="predicted"/>
<protein>
    <submittedName>
        <fullName evidence="1 2">Ribonucleoside-triphosphate reductase</fullName>
        <ecNumber evidence="1 2">1.17.4.2</ecNumber>
    </submittedName>
</protein>
<evidence type="ECO:0000313" key="1">
    <source>
        <dbReference type="EMBL" id="KIE58620.1"/>
    </source>
</evidence>
<dbReference type="EC" id="1.17.4.2" evidence="1 2"/>
<dbReference type="AlphaFoldDB" id="A0A0C1V4H2"/>
<dbReference type="STRING" id="1202785.A946_03990"/>